<evidence type="ECO:0000256" key="3">
    <source>
        <dbReference type="ARBA" id="ARBA00022692"/>
    </source>
</evidence>
<evidence type="ECO:0000313" key="12">
    <source>
        <dbReference type="EMBL" id="OXA57381.1"/>
    </source>
</evidence>
<dbReference type="Pfam" id="PF12166">
    <property type="entry name" value="Piezo_cap"/>
    <property type="match status" value="1"/>
</dbReference>
<feature type="transmembrane region" description="Helical" evidence="8">
    <location>
        <begin position="641"/>
        <end position="662"/>
    </location>
</feature>
<feature type="coiled-coil region" evidence="6">
    <location>
        <begin position="485"/>
        <end position="512"/>
    </location>
</feature>
<dbReference type="Pfam" id="PF24874">
    <property type="entry name" value="Piezo_THU9_anchor"/>
    <property type="match status" value="1"/>
</dbReference>
<feature type="coiled-coil region" evidence="6">
    <location>
        <begin position="32"/>
        <end position="66"/>
    </location>
</feature>
<feature type="region of interest" description="Disordered" evidence="7">
    <location>
        <begin position="303"/>
        <end position="322"/>
    </location>
</feature>
<feature type="compositionally biased region" description="Acidic residues" evidence="7">
    <location>
        <begin position="234"/>
        <end position="247"/>
    </location>
</feature>
<feature type="transmembrane region" description="Helical" evidence="8">
    <location>
        <begin position="763"/>
        <end position="786"/>
    </location>
</feature>
<evidence type="ECO:0000259" key="9">
    <source>
        <dbReference type="Pfam" id="PF12166"/>
    </source>
</evidence>
<dbReference type="InterPro" id="IPR031334">
    <property type="entry name" value="Piezo_cap_dom"/>
</dbReference>
<comment type="subcellular location">
    <subcellularLocation>
        <location evidence="1">Membrane</location>
        <topology evidence="1">Multi-pass membrane protein</topology>
    </subcellularLocation>
</comment>
<dbReference type="OrthoDB" id="303066at2759"/>
<gene>
    <name evidence="12" type="ORF">Fcan01_06984</name>
</gene>
<dbReference type="PANTHER" id="PTHR47049:SF2">
    <property type="entry name" value="PIEZO-TYPE MECHANOSENSITIVE ION CHANNEL HOMOLOG"/>
    <property type="match status" value="1"/>
</dbReference>
<dbReference type="OMA" id="KQANDEW"/>
<evidence type="ECO:0000259" key="11">
    <source>
        <dbReference type="Pfam" id="PF24874"/>
    </source>
</evidence>
<dbReference type="GO" id="GO:0016020">
    <property type="term" value="C:membrane"/>
    <property type="evidence" value="ECO:0007669"/>
    <property type="project" value="UniProtKB-SubCell"/>
</dbReference>
<dbReference type="PANTHER" id="PTHR47049">
    <property type="entry name" value="PIEZO-TYPE MECHANOSENSITIVE ION CHANNEL HOMOLOG"/>
    <property type="match status" value="1"/>
</dbReference>
<reference evidence="12 13" key="1">
    <citation type="submission" date="2015-12" db="EMBL/GenBank/DDBJ databases">
        <title>The genome of Folsomia candida.</title>
        <authorList>
            <person name="Faddeeva A."/>
            <person name="Derks M.F."/>
            <person name="Anvar Y."/>
            <person name="Smit S."/>
            <person name="Van Straalen N."/>
            <person name="Roelofs D."/>
        </authorList>
    </citation>
    <scope>NUCLEOTIDE SEQUENCE [LARGE SCALE GENOMIC DNA]</scope>
    <source>
        <strain evidence="12 13">VU population</strain>
        <tissue evidence="12">Whole body</tissue>
    </source>
</reference>
<evidence type="ECO:0000256" key="8">
    <source>
        <dbReference type="SAM" id="Phobius"/>
    </source>
</evidence>
<dbReference type="EMBL" id="LNIX01000003">
    <property type="protein sequence ID" value="OXA57381.1"/>
    <property type="molecule type" value="Genomic_DNA"/>
</dbReference>
<feature type="transmembrane region" description="Helical" evidence="8">
    <location>
        <begin position="377"/>
        <end position="396"/>
    </location>
</feature>
<feature type="domain" description="Piezo transmembrane helical unit" evidence="10">
    <location>
        <begin position="358"/>
        <end position="479"/>
    </location>
</feature>
<evidence type="ECO:0000256" key="6">
    <source>
        <dbReference type="SAM" id="Coils"/>
    </source>
</evidence>
<feature type="transmembrane region" description="Helical" evidence="8">
    <location>
        <begin position="349"/>
        <end position="371"/>
    </location>
</feature>
<dbReference type="GO" id="GO:0008381">
    <property type="term" value="F:mechanosensitive monoatomic ion channel activity"/>
    <property type="evidence" value="ECO:0007669"/>
    <property type="project" value="InterPro"/>
</dbReference>
<dbReference type="InterPro" id="IPR056770">
    <property type="entry name" value="Piezo_THU9_anchor"/>
</dbReference>
<feature type="transmembrane region" description="Helical" evidence="8">
    <location>
        <begin position="572"/>
        <end position="592"/>
    </location>
</feature>
<feature type="domain" description="Piezo THU9 and anchor" evidence="11">
    <location>
        <begin position="570"/>
        <end position="717"/>
    </location>
</feature>
<keyword evidence="3 8" id="KW-0812">Transmembrane</keyword>
<feature type="transmembrane region" description="Helical" evidence="8">
    <location>
        <begin position="612"/>
        <end position="632"/>
    </location>
</feature>
<evidence type="ECO:0000256" key="7">
    <source>
        <dbReference type="SAM" id="MobiDB-lite"/>
    </source>
</evidence>
<feature type="transmembrane region" description="Helical" evidence="8">
    <location>
        <begin position="403"/>
        <end position="421"/>
    </location>
</feature>
<accession>A0A226EKW9</accession>
<dbReference type="InterPro" id="IPR056768">
    <property type="entry name" value="THU_Piezo"/>
</dbReference>
<evidence type="ECO:0000256" key="5">
    <source>
        <dbReference type="ARBA" id="ARBA00023136"/>
    </source>
</evidence>
<organism evidence="12 13">
    <name type="scientific">Folsomia candida</name>
    <name type="common">Springtail</name>
    <dbReference type="NCBI Taxonomy" id="158441"/>
    <lineage>
        <taxon>Eukaryota</taxon>
        <taxon>Metazoa</taxon>
        <taxon>Ecdysozoa</taxon>
        <taxon>Arthropoda</taxon>
        <taxon>Hexapoda</taxon>
        <taxon>Collembola</taxon>
        <taxon>Entomobryomorpha</taxon>
        <taxon>Isotomoidea</taxon>
        <taxon>Isotomidae</taxon>
        <taxon>Proisotominae</taxon>
        <taxon>Folsomia</taxon>
    </lineage>
</organism>
<feature type="domain" description="Piezo non-specific cation channel cap" evidence="9">
    <location>
        <begin position="821"/>
        <end position="1139"/>
    </location>
</feature>
<keyword evidence="4 8" id="KW-1133">Transmembrane helix</keyword>
<evidence type="ECO:0000256" key="2">
    <source>
        <dbReference type="ARBA" id="ARBA00007821"/>
    </source>
</evidence>
<evidence type="ECO:0000256" key="1">
    <source>
        <dbReference type="ARBA" id="ARBA00004141"/>
    </source>
</evidence>
<proteinExistence type="inferred from homology"/>
<dbReference type="Proteomes" id="UP000198287">
    <property type="component" value="Unassembled WGS sequence"/>
</dbReference>
<comment type="caution">
    <text evidence="12">The sequence shown here is derived from an EMBL/GenBank/DDBJ whole genome shotgun (WGS) entry which is preliminary data.</text>
</comment>
<sequence>MNSNKQAKGEYNAEFLSWKQTEVQAKLASRGAELIEELMQNQIRQQEEVEKQRKDSSVMMMSLEEEEEKVLLAPLATLSLITPTPSSAGCVTLSVGGFFEEEDEGDVKIFDDTEFYDKGEKHLHEQLPLDDEEDEEEVFYQKRRLGSKKRKSFYTHHTSIRSGDYYMFNNEDDNIGMIDDEEDKEDDEEVANKRHSSGVTISELMSTALKTGDVAAAATRKRSFLRKASRASVGEEDEIAEEEDDGGEAQGKKPTVWKRLYGYMRFSWALVESLMVSMTSWLDKFSKDYRHVSKCLTKERSAIKEQDSMSSSSSSENIDESRDDLQTVIDLREEVEEEEEEKSNAFIKLVVSLWYVIISHSDLVCYFVVFLNQIKSASILSLPLPLMVLLWGSLSVPRPTKTFWVTIIAYTEAMVVLKYLFQFDFFPWNGKAIQVKKDPFWPPKILGIEKQEKYAVYDVVLLMVVFFHRFMLKSLGLWKNNSSTQQLKFQQLEQQQQQLMALQQEHQARLQQQQTNSTSASSSSDEKLVDRVLWEEINYFSYVKLCVTKYVSSIQIFFSQILNLEYKVKVDVYSYMFMCDFFNFLVVIFGFASFGSQDGDVSRYLEENKVPVPFLVMVILQFALIVIDRALYLRKDIMGKFFFQIALATFVHIAMFFILPSVTERDFNANLPPQMWYFVKCIYLLLSAYQIRSGYPTRILGNFLCKKYNYLNMFLFKETSMTLSDWLKLEDIFAHIFQLKCQRRVEQEYPQGRGQSKPRWSKYTIGGGSLFLIIAIIWFPLVLFALGNTVGIANKPLDISLEITLGSYQPIYTMSAQKNSLQQFSNANWENLEYFYRKDKSGLNFLSNYEWEDVWVARLNGNSSGVWGISPPSKEKLIEELSSKDNSVGVRLTWAVSRDSSNPNVQGIARGKGDEIKLTPENRENIIQMINGTGNSTQPIKIMSAFPKVLRVSNLGKAEVAYALNQALIDDRHWRFNKMTQPVDSTITNVPASNAVLRNLTLKLERSVNGEEWWVVEEDCNEQEKSHGLPLSDRCAHLNLYTFNEKAFPPTLSFISGGGIIGLYTTLVLVASKFVRGFFSGISFLIMFDDMPNVDRIFQLCLDIYLVRESGELALEEDLFAKLIFLYRSPETLIKWTRPKTEIKNE</sequence>
<evidence type="ECO:0000259" key="10">
    <source>
        <dbReference type="Pfam" id="PF23188"/>
    </source>
</evidence>
<keyword evidence="5 8" id="KW-0472">Membrane</keyword>
<protein>
    <submittedName>
        <fullName evidence="12">Piezo-type mechanosensitive ion channel component</fullName>
    </submittedName>
</protein>
<dbReference type="InterPro" id="IPR027272">
    <property type="entry name" value="Piezo"/>
</dbReference>
<feature type="region of interest" description="Disordered" evidence="7">
    <location>
        <begin position="231"/>
        <end position="251"/>
    </location>
</feature>
<dbReference type="AlphaFoldDB" id="A0A226EKW9"/>
<comment type="similarity">
    <text evidence="2">Belongs to the PIEZO (TC 1.A.75) family.</text>
</comment>
<evidence type="ECO:0000256" key="4">
    <source>
        <dbReference type="ARBA" id="ARBA00022989"/>
    </source>
</evidence>
<keyword evidence="6" id="KW-0175">Coiled coil</keyword>
<dbReference type="STRING" id="158441.A0A226EKW9"/>
<feature type="transmembrane region" description="Helical" evidence="8">
    <location>
        <begin position="674"/>
        <end position="691"/>
    </location>
</feature>
<evidence type="ECO:0000313" key="13">
    <source>
        <dbReference type="Proteomes" id="UP000198287"/>
    </source>
</evidence>
<dbReference type="Pfam" id="PF23188">
    <property type="entry name" value="THU_Piezo1"/>
    <property type="match status" value="1"/>
</dbReference>
<keyword evidence="13" id="KW-1185">Reference proteome</keyword>
<name>A0A226EKW9_FOLCA</name>